<feature type="non-terminal residue" evidence="2">
    <location>
        <position position="1"/>
    </location>
</feature>
<reference evidence="2" key="1">
    <citation type="journal article" date="2023" name="IScience">
        <title>Live-bearing cockroach genome reveals convergent evolutionary mechanisms linked to viviparity in insects and beyond.</title>
        <authorList>
            <person name="Fouks B."/>
            <person name="Harrison M.C."/>
            <person name="Mikhailova A.A."/>
            <person name="Marchal E."/>
            <person name="English S."/>
            <person name="Carruthers M."/>
            <person name="Jennings E.C."/>
            <person name="Chiamaka E.L."/>
            <person name="Frigard R.A."/>
            <person name="Pippel M."/>
            <person name="Attardo G.M."/>
            <person name="Benoit J.B."/>
            <person name="Bornberg-Bauer E."/>
            <person name="Tobe S.S."/>
        </authorList>
    </citation>
    <scope>NUCLEOTIDE SEQUENCE</scope>
    <source>
        <strain evidence="2">Stay&amp;Tobe</strain>
    </source>
</reference>
<keyword evidence="3" id="KW-1185">Reference proteome</keyword>
<evidence type="ECO:0000313" key="3">
    <source>
        <dbReference type="Proteomes" id="UP001233999"/>
    </source>
</evidence>
<protein>
    <submittedName>
        <fullName evidence="2">Uncharacterized protein</fullName>
    </submittedName>
</protein>
<feature type="signal peptide" evidence="1">
    <location>
        <begin position="1"/>
        <end position="25"/>
    </location>
</feature>
<dbReference type="AlphaFoldDB" id="A0AAD7Z6I9"/>
<evidence type="ECO:0000256" key="1">
    <source>
        <dbReference type="SAM" id="SignalP"/>
    </source>
</evidence>
<accession>A0AAD7Z6I9</accession>
<evidence type="ECO:0000313" key="2">
    <source>
        <dbReference type="EMBL" id="KAJ9574635.1"/>
    </source>
</evidence>
<organism evidence="2 3">
    <name type="scientific">Diploptera punctata</name>
    <name type="common">Pacific beetle cockroach</name>
    <dbReference type="NCBI Taxonomy" id="6984"/>
    <lineage>
        <taxon>Eukaryota</taxon>
        <taxon>Metazoa</taxon>
        <taxon>Ecdysozoa</taxon>
        <taxon>Arthropoda</taxon>
        <taxon>Hexapoda</taxon>
        <taxon>Insecta</taxon>
        <taxon>Pterygota</taxon>
        <taxon>Neoptera</taxon>
        <taxon>Polyneoptera</taxon>
        <taxon>Dictyoptera</taxon>
        <taxon>Blattodea</taxon>
        <taxon>Blaberoidea</taxon>
        <taxon>Blaberidae</taxon>
        <taxon>Diplopterinae</taxon>
        <taxon>Diploptera</taxon>
    </lineage>
</organism>
<dbReference type="Proteomes" id="UP001233999">
    <property type="component" value="Unassembled WGS sequence"/>
</dbReference>
<comment type="caution">
    <text evidence="2">The sequence shown here is derived from an EMBL/GenBank/DDBJ whole genome shotgun (WGS) entry which is preliminary data.</text>
</comment>
<keyword evidence="1" id="KW-0732">Signal</keyword>
<gene>
    <name evidence="2" type="ORF">L9F63_008167</name>
</gene>
<dbReference type="EMBL" id="JASPKZ010010272">
    <property type="protein sequence ID" value="KAJ9574635.1"/>
    <property type="molecule type" value="Genomic_DNA"/>
</dbReference>
<feature type="chain" id="PRO_5042095311" evidence="1">
    <location>
        <begin position="26"/>
        <end position="143"/>
    </location>
</feature>
<name>A0AAD7Z6I9_DIPPU</name>
<reference evidence="2" key="2">
    <citation type="submission" date="2023-05" db="EMBL/GenBank/DDBJ databases">
        <authorList>
            <person name="Fouks B."/>
        </authorList>
    </citation>
    <scope>NUCLEOTIDE SEQUENCE</scope>
    <source>
        <strain evidence="2">Stay&amp;Tobe</strain>
        <tissue evidence="2">Testes</tissue>
    </source>
</reference>
<feature type="non-terminal residue" evidence="2">
    <location>
        <position position="143"/>
    </location>
</feature>
<proteinExistence type="predicted"/>
<sequence>NLSSLHLMSHVLEALVWTILRSVELVSLQIASQGTPLYNNTWCPGPCLVPHFTLKINSYEGSTDDASTCKNTKDHLQNFEHRCDVLFLMAFRSTLVTPRADFLSSDYGTPSFRKIGDVKKNKVDIEVNLQIRSVGLGEPILRK</sequence>